<evidence type="ECO:0000313" key="3">
    <source>
        <dbReference type="Proteomes" id="UP000286077"/>
    </source>
</evidence>
<comment type="caution">
    <text evidence="2">The sequence shown here is derived from an EMBL/GenBank/DDBJ whole genome shotgun (WGS) entry which is preliminary data.</text>
</comment>
<dbReference type="Proteomes" id="UP000286077">
    <property type="component" value="Unassembled WGS sequence"/>
</dbReference>
<evidence type="ECO:0000256" key="1">
    <source>
        <dbReference type="SAM" id="MobiDB-lite"/>
    </source>
</evidence>
<protein>
    <submittedName>
        <fullName evidence="2">Uncharacterized protein</fullName>
    </submittedName>
</protein>
<reference evidence="2 3" key="1">
    <citation type="submission" date="2018-08" db="EMBL/GenBank/DDBJ databases">
        <title>A genome reference for cultivated species of the human gut microbiota.</title>
        <authorList>
            <person name="Zou Y."/>
            <person name="Xue W."/>
            <person name="Luo G."/>
        </authorList>
    </citation>
    <scope>NUCLEOTIDE SEQUENCE [LARGE SCALE GENOMIC DNA]</scope>
    <source>
        <strain evidence="2 3">AF11-14</strain>
    </source>
</reference>
<dbReference type="EMBL" id="QSAQ01000029">
    <property type="protein sequence ID" value="RGW66784.1"/>
    <property type="molecule type" value="Genomic_DNA"/>
</dbReference>
<dbReference type="AlphaFoldDB" id="A0AA92U301"/>
<sequence length="82" mass="9621">MIILRLYTIKRLKVFVLRFMRRIVSLELWMTIPKKVSKTPKHRDPKSTKDFMNSWSSSNEPKKEAYLKLRIATTIAPNSGAL</sequence>
<proteinExistence type="predicted"/>
<evidence type="ECO:0000313" key="2">
    <source>
        <dbReference type="EMBL" id="RGW66784.1"/>
    </source>
</evidence>
<name>A0AA92U301_9BACT</name>
<feature type="region of interest" description="Disordered" evidence="1">
    <location>
        <begin position="37"/>
        <end position="58"/>
    </location>
</feature>
<gene>
    <name evidence="2" type="ORF">DWV60_11150</name>
</gene>
<accession>A0AA92U301</accession>
<organism evidence="2 3">
    <name type="scientific">Segatella copri</name>
    <dbReference type="NCBI Taxonomy" id="165179"/>
    <lineage>
        <taxon>Bacteria</taxon>
        <taxon>Pseudomonadati</taxon>
        <taxon>Bacteroidota</taxon>
        <taxon>Bacteroidia</taxon>
        <taxon>Bacteroidales</taxon>
        <taxon>Prevotellaceae</taxon>
        <taxon>Segatella</taxon>
    </lineage>
</organism>